<keyword evidence="5" id="KW-0804">Transcription</keyword>
<organism evidence="9">
    <name type="scientific">Tetraodon nigroviridis</name>
    <name type="common">Spotted green pufferfish</name>
    <name type="synonym">Chelonodon nigroviridis</name>
    <dbReference type="NCBI Taxonomy" id="99883"/>
    <lineage>
        <taxon>Eukaryota</taxon>
        <taxon>Metazoa</taxon>
        <taxon>Chordata</taxon>
        <taxon>Craniata</taxon>
        <taxon>Vertebrata</taxon>
        <taxon>Euteleostomi</taxon>
        <taxon>Actinopterygii</taxon>
        <taxon>Neopterygii</taxon>
        <taxon>Teleostei</taxon>
        <taxon>Neoteleostei</taxon>
        <taxon>Acanthomorphata</taxon>
        <taxon>Eupercaria</taxon>
        <taxon>Tetraodontiformes</taxon>
        <taxon>Tetradontoidea</taxon>
        <taxon>Tetraodontidae</taxon>
        <taxon>Tetraodon</taxon>
    </lineage>
</organism>
<dbReference type="InterPro" id="IPR015943">
    <property type="entry name" value="WD40/YVTN_repeat-like_dom_sf"/>
</dbReference>
<dbReference type="GO" id="GO:0003723">
    <property type="term" value="F:RNA binding"/>
    <property type="evidence" value="ECO:0007669"/>
    <property type="project" value="TreeGrafter"/>
</dbReference>
<accession>Q4RZR2</accession>
<dbReference type="Pfam" id="PF20998">
    <property type="entry name" value="Nol11_C"/>
    <property type="match status" value="1"/>
</dbReference>
<evidence type="ECO:0000259" key="8">
    <source>
        <dbReference type="Pfam" id="PF20998"/>
    </source>
</evidence>
<dbReference type="AlphaFoldDB" id="Q4RZR2"/>
<proteinExistence type="predicted"/>
<comment type="caution">
    <text evidence="9">The sequence shown here is derived from an EMBL/GenBank/DDBJ whole genome shotgun (WGS) entry which is preliminary data.</text>
</comment>
<dbReference type="InterPro" id="IPR036322">
    <property type="entry name" value="WD40_repeat_dom_sf"/>
</dbReference>
<dbReference type="PANTHER" id="PTHR15633">
    <property type="entry name" value="NUCLEOLAR PROTEIN 11"/>
    <property type="match status" value="1"/>
</dbReference>
<protein>
    <submittedName>
        <fullName evidence="9">(spotted green pufferfish) hypothetical protein</fullName>
    </submittedName>
</protein>
<dbReference type="InterPro" id="IPR042859">
    <property type="entry name" value="NOL11"/>
</dbReference>
<dbReference type="InterPro" id="IPR048897">
    <property type="entry name" value="Nol11_C"/>
</dbReference>
<evidence type="ECO:0000313" key="9">
    <source>
        <dbReference type="EMBL" id="CAG06120.1"/>
    </source>
</evidence>
<dbReference type="EMBL" id="CAAE01014786">
    <property type="protein sequence ID" value="CAG06120.1"/>
    <property type="molecule type" value="Genomic_DNA"/>
</dbReference>
<keyword evidence="3" id="KW-0805">Transcription regulation</keyword>
<evidence type="ECO:0000256" key="2">
    <source>
        <dbReference type="ARBA" id="ARBA00022552"/>
    </source>
</evidence>
<dbReference type="GO" id="GO:0005730">
    <property type="term" value="C:nucleolus"/>
    <property type="evidence" value="ECO:0007669"/>
    <property type="project" value="UniProtKB-SubCell"/>
</dbReference>
<comment type="subcellular location">
    <subcellularLocation>
        <location evidence="1">Nucleus</location>
        <location evidence="1">Nucleolus</location>
    </subcellularLocation>
</comment>
<reference evidence="9" key="1">
    <citation type="journal article" date="2004" name="Nature">
        <title>Genome duplication in the teleost fish Tetraodon nigroviridis reveals the early vertebrate proto-karyotype.</title>
        <authorList>
            <person name="Jaillon O."/>
            <person name="Aury J.-M."/>
            <person name="Brunet F."/>
            <person name="Petit J.-L."/>
            <person name="Stange-Thomann N."/>
            <person name="Mauceli E."/>
            <person name="Bouneau L."/>
            <person name="Fischer C."/>
            <person name="Ozouf-Costaz C."/>
            <person name="Bernot A."/>
            <person name="Nicaud S."/>
            <person name="Jaffe D."/>
            <person name="Fisher S."/>
            <person name="Lutfalla G."/>
            <person name="Dossat C."/>
            <person name="Segurens B."/>
            <person name="Dasilva C."/>
            <person name="Salanoubat M."/>
            <person name="Levy M."/>
            <person name="Boudet N."/>
            <person name="Castellano S."/>
            <person name="Anthouard V."/>
            <person name="Jubin C."/>
            <person name="Castelli V."/>
            <person name="Katinka M."/>
            <person name="Vacherie B."/>
            <person name="Biemont C."/>
            <person name="Skalli Z."/>
            <person name="Cattolico L."/>
            <person name="Poulain J."/>
            <person name="De Berardinis V."/>
            <person name="Cruaud C."/>
            <person name="Duprat S."/>
            <person name="Brottier P."/>
            <person name="Coutanceau J.-P."/>
            <person name="Gouzy J."/>
            <person name="Parra G."/>
            <person name="Lardier G."/>
            <person name="Chapple C."/>
            <person name="McKernan K.J."/>
            <person name="McEwan P."/>
            <person name="Bosak S."/>
            <person name="Kellis M."/>
            <person name="Volff J.-N."/>
            <person name="Guigo R."/>
            <person name="Zody M.C."/>
            <person name="Mesirov J."/>
            <person name="Lindblad-Toh K."/>
            <person name="Birren B."/>
            <person name="Nusbaum C."/>
            <person name="Kahn D."/>
            <person name="Robinson-Rechavi M."/>
            <person name="Laudet V."/>
            <person name="Schachter V."/>
            <person name="Quetier F."/>
            <person name="Saurin W."/>
            <person name="Scarpelli C."/>
            <person name="Wincker P."/>
            <person name="Lander E.S."/>
            <person name="Weissenbach J."/>
            <person name="Roest Crollius H."/>
        </authorList>
    </citation>
    <scope>NUCLEOTIDE SEQUENCE [LARGE SCALE GENOMIC DNA]</scope>
</reference>
<reference evidence="9" key="2">
    <citation type="submission" date="2004-02" db="EMBL/GenBank/DDBJ databases">
        <authorList>
            <consortium name="Genoscope"/>
            <consortium name="Whitehead Institute Centre for Genome Research"/>
        </authorList>
    </citation>
    <scope>NUCLEOTIDE SEQUENCE</scope>
</reference>
<dbReference type="PANTHER" id="PTHR15633:SF2">
    <property type="entry name" value="NUCLEOLAR PROTEIN 11"/>
    <property type="match status" value="1"/>
</dbReference>
<evidence type="ECO:0000256" key="4">
    <source>
        <dbReference type="ARBA" id="ARBA00023159"/>
    </source>
</evidence>
<feature type="non-terminal residue" evidence="9">
    <location>
        <position position="1"/>
    </location>
</feature>
<dbReference type="Gene3D" id="2.130.10.10">
    <property type="entry name" value="YVTN repeat-like/Quinoprotein amine dehydrogenase"/>
    <property type="match status" value="1"/>
</dbReference>
<evidence type="ECO:0000256" key="1">
    <source>
        <dbReference type="ARBA" id="ARBA00004604"/>
    </source>
</evidence>
<keyword evidence="6" id="KW-0539">Nucleus</keyword>
<dbReference type="Pfam" id="PF08168">
    <property type="entry name" value="NOL11_N"/>
    <property type="match status" value="1"/>
</dbReference>
<evidence type="ECO:0000256" key="6">
    <source>
        <dbReference type="ARBA" id="ARBA00023242"/>
    </source>
</evidence>
<name>Q4RZR2_TETNG</name>
<dbReference type="GO" id="GO:0030490">
    <property type="term" value="P:maturation of SSU-rRNA"/>
    <property type="evidence" value="ECO:0007669"/>
    <property type="project" value="InterPro"/>
</dbReference>
<evidence type="ECO:0000259" key="7">
    <source>
        <dbReference type="Pfam" id="PF08168"/>
    </source>
</evidence>
<dbReference type="SUPFAM" id="SSF50978">
    <property type="entry name" value="WD40 repeat-like"/>
    <property type="match status" value="1"/>
</dbReference>
<evidence type="ECO:0000256" key="5">
    <source>
        <dbReference type="ARBA" id="ARBA00023163"/>
    </source>
</evidence>
<gene>
    <name evidence="9" type="ORF">GSTENG00026366001</name>
</gene>
<keyword evidence="4" id="KW-0010">Activator</keyword>
<dbReference type="InterPro" id="IPR012584">
    <property type="entry name" value="NOL11_N"/>
</dbReference>
<dbReference type="KEGG" id="tng:GSTEN00026366G001"/>
<sequence length="671" mass="74213">MAALYEGYTLCGRVSGQSLSDSGIRGIEVERDGDHVIVTDSSRSVTLYKVSDQKPLSTWTVKQGQSFSCPAVYNSQTKEYVAVSDSKVVRIWKEEDMLLEKVFKATVSSEIWRVHSVPGGEPVVLFKSGAVRLLDYLLSAPQQPIEEIVSQEETIWWSTNVVAESQQFVIFTTEQKGDHFLYLQRLNPNTFQRYHLEREEPGLSPLSFCASYRDKHISLLYLYPNGHLYQSALSVRNQAVDSEGVQALPLSRSLLLSLPVGEGPLEAASALLLDEAHVAVVGVPHPSAGTGKDFLCIWNTNFQTLQAGKEMAGKIYGQLWTYSNKLFIPHGKTLSVIPYECPKSCLASALGKLRQAKTEEEVQKEVEGFLSRADGPDLQLSAGQLASALVSRSLANPAFYASNVLVQLVHTQFLSHSVCPDLILLALERKDYFLCQLCLQFFPDIPEAVTCACLKTFISVALPRSCSMPDADAEKVSLEPDGISFMEALMAGEHGETSVQNGFSPGDGKDCSDALRGDDAAKSSAAPEQICPVQLHKAALLNEVLLTAYTDTFLLPHLKDLSSQHIILFLQYLHYLYLRLCQDASLQKPGVRSPSVTQIMDWICLLLDAHFTVLVMTPEARDLLMGLHTFVKSQVRLVSELGKMEASFQELDKMQVKRDVGQNSIEIIELL</sequence>
<dbReference type="OrthoDB" id="6502630at2759"/>
<feature type="domain" description="Nucleolar protein 11 N-terminal" evidence="7">
    <location>
        <begin position="1"/>
        <end position="339"/>
    </location>
</feature>
<feature type="domain" description="Nucleolar protein 11 C-terminal" evidence="8">
    <location>
        <begin position="355"/>
        <end position="670"/>
    </location>
</feature>
<evidence type="ECO:0000256" key="3">
    <source>
        <dbReference type="ARBA" id="ARBA00023015"/>
    </source>
</evidence>
<keyword evidence="2" id="KW-0698">rRNA processing</keyword>